<evidence type="ECO:0000259" key="2">
    <source>
        <dbReference type="Pfam" id="PF00535"/>
    </source>
</evidence>
<dbReference type="EMBL" id="CP051167">
    <property type="protein sequence ID" value="QIZ72493.1"/>
    <property type="molecule type" value="Genomic_DNA"/>
</dbReference>
<proteinExistence type="predicted"/>
<dbReference type="SUPFAM" id="SSF53448">
    <property type="entry name" value="Nucleotide-diphospho-sugar transferases"/>
    <property type="match status" value="1"/>
</dbReference>
<dbReference type="InterPro" id="IPR001173">
    <property type="entry name" value="Glyco_trans_2-like"/>
</dbReference>
<keyword evidence="1" id="KW-0812">Transmembrane</keyword>
<sequence length="346" mass="39510">MSPAKLTVSLVTTVLNDRQGCAAFFTQMEAQTHLPDEIVIVDGGSTDGSWEFLQNYQPNQPYSLRVIQDVGCNVARGRNLAIAHAKHDIIVSTDIGCYWEPQWLEELARPLLEDRQLKAVMGSWQVRWEDLKSDWAKVEYALHDGPKLIANPKSHASSRAIAYRKSLWEKIGGYPEDLTLAGDDMVFALLLHQITDRVGCTPIPRCYWERPVTLKALCKEARRNFRGAAEAGIWLKHGLLVGGRLFLELLLLLTGLVWLLFASPIWIGLLFLSGFFISAGLRVIRLFPAIKRLNSCGYSDGWFQILVLEYLIKFWSIVGYWERFLYGFRHCRECRKRLRSLKIQIG</sequence>
<keyword evidence="1" id="KW-0472">Membrane</keyword>
<dbReference type="PANTHER" id="PTHR43685">
    <property type="entry name" value="GLYCOSYLTRANSFERASE"/>
    <property type="match status" value="1"/>
</dbReference>
<name>A0A6H1U382_9CYAN</name>
<dbReference type="Proteomes" id="UP000500857">
    <property type="component" value="Chromosome"/>
</dbReference>
<dbReference type="InterPro" id="IPR050834">
    <property type="entry name" value="Glycosyltransf_2"/>
</dbReference>
<feature type="transmembrane region" description="Helical" evidence="1">
    <location>
        <begin position="265"/>
        <end position="284"/>
    </location>
</feature>
<keyword evidence="3" id="KW-0808">Transferase</keyword>
<accession>A0A6H1U382</accession>
<dbReference type="PANTHER" id="PTHR43685:SF3">
    <property type="entry name" value="SLR2126 PROTEIN"/>
    <property type="match status" value="1"/>
</dbReference>
<dbReference type="Gene3D" id="3.90.550.10">
    <property type="entry name" value="Spore Coat Polysaccharide Biosynthesis Protein SpsA, Chain A"/>
    <property type="match status" value="1"/>
</dbReference>
<dbReference type="AlphaFoldDB" id="A0A6H1U382"/>
<dbReference type="KEGG" id="oxy:HCG48_19455"/>
<evidence type="ECO:0000313" key="4">
    <source>
        <dbReference type="Proteomes" id="UP000500857"/>
    </source>
</evidence>
<dbReference type="Pfam" id="PF00535">
    <property type="entry name" value="Glycos_transf_2"/>
    <property type="match status" value="1"/>
</dbReference>
<dbReference type="InterPro" id="IPR029044">
    <property type="entry name" value="Nucleotide-diphossugar_trans"/>
</dbReference>
<evidence type="ECO:0000313" key="3">
    <source>
        <dbReference type="EMBL" id="QIZ72493.1"/>
    </source>
</evidence>
<keyword evidence="4" id="KW-1185">Reference proteome</keyword>
<dbReference type="GO" id="GO:0016740">
    <property type="term" value="F:transferase activity"/>
    <property type="evidence" value="ECO:0007669"/>
    <property type="project" value="UniProtKB-KW"/>
</dbReference>
<organism evidence="3 4">
    <name type="scientific">Oxynema aestuarii AP17</name>
    <dbReference type="NCBI Taxonomy" id="2064643"/>
    <lineage>
        <taxon>Bacteria</taxon>
        <taxon>Bacillati</taxon>
        <taxon>Cyanobacteriota</taxon>
        <taxon>Cyanophyceae</taxon>
        <taxon>Oscillatoriophycideae</taxon>
        <taxon>Oscillatoriales</taxon>
        <taxon>Oscillatoriaceae</taxon>
        <taxon>Oxynema</taxon>
        <taxon>Oxynema aestuarii</taxon>
    </lineage>
</organism>
<evidence type="ECO:0000256" key="1">
    <source>
        <dbReference type="SAM" id="Phobius"/>
    </source>
</evidence>
<gene>
    <name evidence="3" type="ORF">HCG48_19455</name>
</gene>
<feature type="domain" description="Glycosyltransferase 2-like" evidence="2">
    <location>
        <begin position="9"/>
        <end position="170"/>
    </location>
</feature>
<protein>
    <submittedName>
        <fullName evidence="3">Glycosyltransferase</fullName>
    </submittedName>
</protein>
<dbReference type="RefSeq" id="WP_168570641.1">
    <property type="nucleotide sequence ID" value="NZ_CP051167.1"/>
</dbReference>
<reference evidence="3 4" key="1">
    <citation type="submission" date="2020-04" db="EMBL/GenBank/DDBJ databases">
        <authorList>
            <person name="Basu S."/>
            <person name="Maruthanayagam V."/>
            <person name="Chakraborty S."/>
            <person name="Pramanik A."/>
            <person name="Mukherjee J."/>
            <person name="Brink B."/>
        </authorList>
    </citation>
    <scope>NUCLEOTIDE SEQUENCE [LARGE SCALE GENOMIC DNA]</scope>
    <source>
        <strain evidence="3 4">AP17</strain>
    </source>
</reference>
<keyword evidence="1" id="KW-1133">Transmembrane helix</keyword>